<sequence length="167" mass="18391">MKRDNEPMLDLAGGDIGMSRHLAKALKILADSDIDKGLQKQFRDIAEGKASMRDLAQSEAFLRLSDAVVPKALADVANTPADEMQRWAAAGEAILERYRNEVPDESAEPMPAGEPSSGEPAPSAHVGQEPKVVPGTRKPNRDRIVTPDEPDDDDLYYQDRRNKGWLQ</sequence>
<dbReference type="KEGG" id="nsl:BOX37_00820"/>
<gene>
    <name evidence="2" type="ORF">BOX37_00820</name>
</gene>
<evidence type="ECO:0000313" key="3">
    <source>
        <dbReference type="Proteomes" id="UP000183810"/>
    </source>
</evidence>
<feature type="region of interest" description="Disordered" evidence="1">
    <location>
        <begin position="98"/>
        <end position="167"/>
    </location>
</feature>
<dbReference type="OrthoDB" id="4558119at2"/>
<accession>A0A1J0VL37</accession>
<dbReference type="EMBL" id="CP018082">
    <property type="protein sequence ID" value="APE32755.1"/>
    <property type="molecule type" value="Genomic_DNA"/>
</dbReference>
<proteinExistence type="predicted"/>
<reference evidence="2" key="1">
    <citation type="submission" date="2016-11" db="EMBL/GenBank/DDBJ databases">
        <authorList>
            <person name="Jaros S."/>
            <person name="Januszkiewicz K."/>
            <person name="Wedrychowicz H."/>
        </authorList>
    </citation>
    <scope>NUCLEOTIDE SEQUENCE [LARGE SCALE GENOMIC DNA]</scope>
    <source>
        <strain evidence="2">Y48</strain>
    </source>
</reference>
<keyword evidence="3" id="KW-1185">Reference proteome</keyword>
<feature type="compositionally biased region" description="Basic and acidic residues" evidence="1">
    <location>
        <begin position="157"/>
        <end position="167"/>
    </location>
</feature>
<name>A0A1J0VL37_9NOCA</name>
<evidence type="ECO:0000256" key="1">
    <source>
        <dbReference type="SAM" id="MobiDB-lite"/>
    </source>
</evidence>
<protein>
    <submittedName>
        <fullName evidence="2">Uncharacterized protein</fullName>
    </submittedName>
</protein>
<dbReference type="AlphaFoldDB" id="A0A1J0VL37"/>
<dbReference type="Proteomes" id="UP000183810">
    <property type="component" value="Chromosome"/>
</dbReference>
<evidence type="ECO:0000313" key="2">
    <source>
        <dbReference type="EMBL" id="APE32755.1"/>
    </source>
</evidence>
<dbReference type="RefSeq" id="WP_071925776.1">
    <property type="nucleotide sequence ID" value="NZ_CP018082.1"/>
</dbReference>
<organism evidence="2 3">
    <name type="scientific">Nocardia mangyaensis</name>
    <dbReference type="NCBI Taxonomy" id="2213200"/>
    <lineage>
        <taxon>Bacteria</taxon>
        <taxon>Bacillati</taxon>
        <taxon>Actinomycetota</taxon>
        <taxon>Actinomycetes</taxon>
        <taxon>Mycobacteriales</taxon>
        <taxon>Nocardiaceae</taxon>
        <taxon>Nocardia</taxon>
    </lineage>
</organism>